<dbReference type="RefSeq" id="WP_025294153.1">
    <property type="nucleotide sequence ID" value="NZ_CP006644.1"/>
</dbReference>
<proteinExistence type="predicted"/>
<accession>W0AHK8</accession>
<evidence type="ECO:0000313" key="1">
    <source>
        <dbReference type="EMBL" id="AHE56002.1"/>
    </source>
</evidence>
<dbReference type="STRING" id="1123269.NX02_21860"/>
<evidence type="ECO:0000313" key="2">
    <source>
        <dbReference type="Proteomes" id="UP000018851"/>
    </source>
</evidence>
<dbReference type="OrthoDB" id="7596214at2"/>
<keyword evidence="2" id="KW-1185">Reference proteome</keyword>
<dbReference type="PATRIC" id="fig|1123269.5.peg.4276"/>
<sequence>MTERVDLAASRNVDPWGDTIDFIYSGAPLPPITSIDMEVRLYPGAPGDALLTPTVTFEDLADPTEEDPLQRILRVMPSAPQSALEGMPAGLNQPDPGDADLFSYDIIITYTDTVEEKIGFGDFLLQPGVTV</sequence>
<name>W0AHK8_9SPHN</name>
<dbReference type="AlphaFoldDB" id="W0AHK8"/>
<dbReference type="EMBL" id="CP006644">
    <property type="protein sequence ID" value="AHE56002.1"/>
    <property type="molecule type" value="Genomic_DNA"/>
</dbReference>
<dbReference type="HOGENOM" id="CLU_1926225_0_0_5"/>
<protein>
    <submittedName>
        <fullName evidence="1">Uncharacterized protein</fullName>
    </submittedName>
</protein>
<dbReference type="Proteomes" id="UP000018851">
    <property type="component" value="Chromosome"/>
</dbReference>
<dbReference type="KEGG" id="ssan:NX02_21860"/>
<reference evidence="1 2" key="1">
    <citation type="submission" date="2013-07" db="EMBL/GenBank/DDBJ databases">
        <title>Completed genome of Sphingomonas sanxanigenens NX02.</title>
        <authorList>
            <person name="Ma T."/>
            <person name="Huang H."/>
            <person name="Wu M."/>
            <person name="Li X."/>
            <person name="Li G."/>
        </authorList>
    </citation>
    <scope>NUCLEOTIDE SEQUENCE [LARGE SCALE GENOMIC DNA]</scope>
    <source>
        <strain evidence="1 2">NX02</strain>
    </source>
</reference>
<organism evidence="1 2">
    <name type="scientific">Sphingomonas sanxanigenens DSM 19645 = NX02</name>
    <dbReference type="NCBI Taxonomy" id="1123269"/>
    <lineage>
        <taxon>Bacteria</taxon>
        <taxon>Pseudomonadati</taxon>
        <taxon>Pseudomonadota</taxon>
        <taxon>Alphaproteobacteria</taxon>
        <taxon>Sphingomonadales</taxon>
        <taxon>Sphingomonadaceae</taxon>
        <taxon>Sphingomonas</taxon>
    </lineage>
</organism>
<dbReference type="eggNOG" id="ENOG50301VI">
    <property type="taxonomic scope" value="Bacteria"/>
</dbReference>
<gene>
    <name evidence="1" type="ORF">NX02_21860</name>
</gene>